<evidence type="ECO:0000313" key="2">
    <source>
        <dbReference type="Proteomes" id="UP000798808"/>
    </source>
</evidence>
<organism evidence="1 2">
    <name type="scientific">Fulvivirga kasyanovii</name>
    <dbReference type="NCBI Taxonomy" id="396812"/>
    <lineage>
        <taxon>Bacteria</taxon>
        <taxon>Pseudomonadati</taxon>
        <taxon>Bacteroidota</taxon>
        <taxon>Cytophagia</taxon>
        <taxon>Cytophagales</taxon>
        <taxon>Fulvivirgaceae</taxon>
        <taxon>Fulvivirga</taxon>
    </lineage>
</organism>
<keyword evidence="2" id="KW-1185">Reference proteome</keyword>
<accession>A0ABW9RKN7</accession>
<reference evidence="1 2" key="1">
    <citation type="submission" date="2019-02" db="EMBL/GenBank/DDBJ databases">
        <authorList>
            <person name="Goldberg S.R."/>
            <person name="Haltli B.A."/>
            <person name="Correa H."/>
            <person name="Russell K.G."/>
        </authorList>
    </citation>
    <scope>NUCLEOTIDE SEQUENCE [LARGE SCALE GENOMIC DNA]</scope>
    <source>
        <strain evidence="1 2">JCM 16186</strain>
    </source>
</reference>
<dbReference type="NCBIfam" id="NF038180">
    <property type="entry name" value="leader_pinensin"/>
    <property type="match status" value="1"/>
</dbReference>
<evidence type="ECO:0008006" key="3">
    <source>
        <dbReference type="Google" id="ProtNLM"/>
    </source>
</evidence>
<name>A0ABW9RKN7_9BACT</name>
<evidence type="ECO:0000313" key="1">
    <source>
        <dbReference type="EMBL" id="MTI23943.1"/>
    </source>
</evidence>
<comment type="caution">
    <text evidence="1">The sequence shown here is derived from an EMBL/GenBank/DDBJ whole genome shotgun (WGS) entry which is preliminary data.</text>
</comment>
<dbReference type="EMBL" id="SMLW01000335">
    <property type="protein sequence ID" value="MTI23943.1"/>
    <property type="molecule type" value="Genomic_DNA"/>
</dbReference>
<protein>
    <recommendedName>
        <fullName evidence="3">Class I lanthipeptide</fullName>
    </recommendedName>
</protein>
<gene>
    <name evidence="1" type="ORF">E1163_03185</name>
</gene>
<dbReference type="Proteomes" id="UP000798808">
    <property type="component" value="Unassembled WGS sequence"/>
</dbReference>
<dbReference type="InterPro" id="IPR059231">
    <property type="entry name" value="Leader_pinensin"/>
</dbReference>
<dbReference type="RefSeq" id="WP_155169387.1">
    <property type="nucleotide sequence ID" value="NZ_BAAAFL010000005.1"/>
</dbReference>
<proteinExistence type="predicted"/>
<sequence length="73" mass="7875">MKKSKLKLDDLKVNSFVTEVPKEAQNTAQGGGRAVIVNSVLCPFQSVLFVCNIQDPLYTWDAECPATAGNTAC</sequence>